<accession>A0A0A9Z020</accession>
<dbReference type="PANTHER" id="PTHR42648:SF28">
    <property type="entry name" value="TRANSPOSON-ENCODED PROTEIN WITH RIBONUCLEASE H-LIKE AND RETROVIRUS ZINC FINGER-LIKE DOMAINS"/>
    <property type="match status" value="1"/>
</dbReference>
<feature type="non-terminal residue" evidence="2">
    <location>
        <position position="1"/>
    </location>
</feature>
<gene>
    <name evidence="2" type="primary">POLX_170</name>
    <name evidence="2" type="ORF">CM83_4654</name>
</gene>
<evidence type="ECO:0000313" key="2">
    <source>
        <dbReference type="EMBL" id="JAG36693.1"/>
    </source>
</evidence>
<dbReference type="InterPro" id="IPR025724">
    <property type="entry name" value="GAG-pre-integrase_dom"/>
</dbReference>
<protein>
    <submittedName>
        <fullName evidence="2">Retrovirus-related Pol polyprotein from transposon TNT 1-94</fullName>
    </submittedName>
</protein>
<organism evidence="2">
    <name type="scientific">Lygus hesperus</name>
    <name type="common">Western plant bug</name>
    <dbReference type="NCBI Taxonomy" id="30085"/>
    <lineage>
        <taxon>Eukaryota</taxon>
        <taxon>Metazoa</taxon>
        <taxon>Ecdysozoa</taxon>
        <taxon>Arthropoda</taxon>
        <taxon>Hexapoda</taxon>
        <taxon>Insecta</taxon>
        <taxon>Pterygota</taxon>
        <taxon>Neoptera</taxon>
        <taxon>Paraneoptera</taxon>
        <taxon>Hemiptera</taxon>
        <taxon>Heteroptera</taxon>
        <taxon>Panheteroptera</taxon>
        <taxon>Cimicomorpha</taxon>
        <taxon>Miridae</taxon>
        <taxon>Mirini</taxon>
        <taxon>Lygus</taxon>
    </lineage>
</organism>
<evidence type="ECO:0000259" key="1">
    <source>
        <dbReference type="Pfam" id="PF13976"/>
    </source>
</evidence>
<proteinExistence type="predicted"/>
<name>A0A0A9Z020_LYGHE</name>
<dbReference type="AlphaFoldDB" id="A0A0A9Z020"/>
<feature type="domain" description="GAG-pre-integrase" evidence="1">
    <location>
        <begin position="43"/>
        <end position="109"/>
    </location>
</feature>
<dbReference type="InterPro" id="IPR039537">
    <property type="entry name" value="Retrotran_Ty1/copia-like"/>
</dbReference>
<reference evidence="2" key="2">
    <citation type="submission" date="2014-07" db="EMBL/GenBank/DDBJ databases">
        <authorList>
            <person name="Hull J."/>
        </authorList>
    </citation>
    <scope>NUCLEOTIDE SEQUENCE</scope>
</reference>
<dbReference type="Pfam" id="PF13976">
    <property type="entry name" value="gag_pre-integrs"/>
    <property type="match status" value="1"/>
</dbReference>
<sequence length="144" mass="15518">LLSVGKIVNKGNTVIFEKSGGRIISPDGDVIATATQSNGVFTLDVSQKPSVSLGDTRPVYFAEADKFLWHRRLGHLSRKGMSLIKDMVTGIDDATTCELPCEVCLLGKQTRKPFKPSKKKSEGILDLVHVDVCGPMEETSIGGS</sequence>
<dbReference type="EMBL" id="GBHO01006911">
    <property type="protein sequence ID" value="JAG36693.1"/>
    <property type="molecule type" value="Transcribed_RNA"/>
</dbReference>
<dbReference type="PANTHER" id="PTHR42648">
    <property type="entry name" value="TRANSPOSASE, PUTATIVE-RELATED"/>
    <property type="match status" value="1"/>
</dbReference>
<reference evidence="2" key="1">
    <citation type="journal article" date="2014" name="PLoS ONE">
        <title>Transcriptome-Based Identification of ABC Transporters in the Western Tarnished Plant Bug Lygus hesperus.</title>
        <authorList>
            <person name="Hull J.J."/>
            <person name="Chaney K."/>
            <person name="Geib S.M."/>
            <person name="Fabrick J.A."/>
            <person name="Brent C.S."/>
            <person name="Walsh D."/>
            <person name="Lavine L.C."/>
        </authorList>
    </citation>
    <scope>NUCLEOTIDE SEQUENCE</scope>
</reference>
<feature type="non-terminal residue" evidence="2">
    <location>
        <position position="144"/>
    </location>
</feature>